<dbReference type="InterPro" id="IPR036108">
    <property type="entry name" value="4pyrrol_syn_uPrphyn_synt_sf"/>
</dbReference>
<dbReference type="PANTHER" id="PTHR12390:SF0">
    <property type="entry name" value="UROPORPHYRINOGEN-III SYNTHASE"/>
    <property type="match status" value="1"/>
</dbReference>
<feature type="domain" description="Tetrapyrrole biosynthesis uroporphyrinogen III synthase" evidence="1">
    <location>
        <begin position="154"/>
        <end position="281"/>
    </location>
</feature>
<evidence type="ECO:0000313" key="2">
    <source>
        <dbReference type="EMBL" id="GIX90877.1"/>
    </source>
</evidence>
<dbReference type="SUPFAM" id="SSF69618">
    <property type="entry name" value="HemD-like"/>
    <property type="match status" value="2"/>
</dbReference>
<gene>
    <name evidence="2" type="primary">UROS</name>
    <name evidence="2" type="ORF">CEXT_149612</name>
</gene>
<dbReference type="InterPro" id="IPR039793">
    <property type="entry name" value="UROS/Hem4"/>
</dbReference>
<reference evidence="2 3" key="1">
    <citation type="submission" date="2021-06" db="EMBL/GenBank/DDBJ databases">
        <title>Caerostris extrusa draft genome.</title>
        <authorList>
            <person name="Kono N."/>
            <person name="Arakawa K."/>
        </authorList>
    </citation>
    <scope>NUCLEOTIDE SEQUENCE [LARGE SCALE GENOMIC DNA]</scope>
</reference>
<evidence type="ECO:0000259" key="1">
    <source>
        <dbReference type="Pfam" id="PF02602"/>
    </source>
</evidence>
<dbReference type="CDD" id="cd06578">
    <property type="entry name" value="HemD"/>
    <property type="match status" value="1"/>
</dbReference>
<evidence type="ECO:0000313" key="3">
    <source>
        <dbReference type="Proteomes" id="UP001054945"/>
    </source>
</evidence>
<proteinExistence type="predicted"/>
<dbReference type="AlphaFoldDB" id="A0AAV4P0W5"/>
<sequence>MASKAKTVLLLKAKDSEITPDPENPPDPYIEKLKECGISASIIPTLEFTFINDGILQHFLSRPDDFDGLMFTSPRTVRAVHRVCFFQGFTTNLILVALISNLCSGFLCNIIWHRENSCIERYRYFKMGGKEEFCCWRGYFKDSRSPLLLQLNTLGKETGNAKQLCRLIVSSGVDNFPKPLLLPCGQKNRAAITTFLTENDFQVTSVMCYRTECNPKMKECFENLIISQGIPNIIVFFSPSGVKLTCEIIKAFSETPQCIAVGPTTEQAILEANLNLCKVSENQIQVVYLKL</sequence>
<dbReference type="GO" id="GO:0005829">
    <property type="term" value="C:cytosol"/>
    <property type="evidence" value="ECO:0007669"/>
    <property type="project" value="TreeGrafter"/>
</dbReference>
<name>A0AAV4P0W5_CAEEX</name>
<dbReference type="GO" id="GO:0004852">
    <property type="term" value="F:uroporphyrinogen-III synthase activity"/>
    <property type="evidence" value="ECO:0007669"/>
    <property type="project" value="InterPro"/>
</dbReference>
<keyword evidence="3" id="KW-1185">Reference proteome</keyword>
<comment type="caution">
    <text evidence="2">The sequence shown here is derived from an EMBL/GenBank/DDBJ whole genome shotgun (WGS) entry which is preliminary data.</text>
</comment>
<dbReference type="GO" id="GO:0006780">
    <property type="term" value="P:uroporphyrinogen III biosynthetic process"/>
    <property type="evidence" value="ECO:0007669"/>
    <property type="project" value="InterPro"/>
</dbReference>
<dbReference type="EMBL" id="BPLR01003973">
    <property type="protein sequence ID" value="GIX90877.1"/>
    <property type="molecule type" value="Genomic_DNA"/>
</dbReference>
<dbReference type="PANTHER" id="PTHR12390">
    <property type="entry name" value="UROPORPHYRINOGEN III SYNTHASE"/>
    <property type="match status" value="1"/>
</dbReference>
<protein>
    <submittedName>
        <fullName evidence="2">Uroporphyrinogen-III synthase</fullName>
    </submittedName>
</protein>
<dbReference type="Proteomes" id="UP001054945">
    <property type="component" value="Unassembled WGS sequence"/>
</dbReference>
<dbReference type="InterPro" id="IPR003754">
    <property type="entry name" value="4pyrrol_synth_uPrphyn_synth"/>
</dbReference>
<organism evidence="2 3">
    <name type="scientific">Caerostris extrusa</name>
    <name type="common">Bark spider</name>
    <name type="synonym">Caerostris bankana</name>
    <dbReference type="NCBI Taxonomy" id="172846"/>
    <lineage>
        <taxon>Eukaryota</taxon>
        <taxon>Metazoa</taxon>
        <taxon>Ecdysozoa</taxon>
        <taxon>Arthropoda</taxon>
        <taxon>Chelicerata</taxon>
        <taxon>Arachnida</taxon>
        <taxon>Araneae</taxon>
        <taxon>Araneomorphae</taxon>
        <taxon>Entelegynae</taxon>
        <taxon>Araneoidea</taxon>
        <taxon>Araneidae</taxon>
        <taxon>Caerostris</taxon>
    </lineage>
</organism>
<dbReference type="Pfam" id="PF02602">
    <property type="entry name" value="HEM4"/>
    <property type="match status" value="1"/>
</dbReference>
<accession>A0AAV4P0W5</accession>
<dbReference type="Gene3D" id="3.40.50.10090">
    <property type="match status" value="2"/>
</dbReference>